<evidence type="ECO:0000313" key="3">
    <source>
        <dbReference type="EMBL" id="TSP10525.1"/>
    </source>
</evidence>
<dbReference type="KEGG" id="ccam:M5D45_17980"/>
<organism evidence="4 6">
    <name type="scientific">Cupriavidus campinensis</name>
    <dbReference type="NCBI Taxonomy" id="151783"/>
    <lineage>
        <taxon>Bacteria</taxon>
        <taxon>Pseudomonadati</taxon>
        <taxon>Pseudomonadota</taxon>
        <taxon>Betaproteobacteria</taxon>
        <taxon>Burkholderiales</taxon>
        <taxon>Burkholderiaceae</taxon>
        <taxon>Cupriavidus</taxon>
    </lineage>
</organism>
<dbReference type="EMBL" id="VCIZ01000015">
    <property type="protein sequence ID" value="TSP10525.1"/>
    <property type="molecule type" value="Genomic_DNA"/>
</dbReference>
<reference evidence="3 5" key="1">
    <citation type="submission" date="2019-05" db="EMBL/GenBank/DDBJ databases">
        <title>Whole genome sequence analysis of Cupriavidus campinensis S14E4C strain.</title>
        <authorList>
            <person name="Abbaszade G."/>
            <person name="Szabo A."/>
            <person name="Toumi M."/>
            <person name="Toth E."/>
        </authorList>
    </citation>
    <scope>NUCLEOTIDE SEQUENCE [LARGE SCALE GENOMIC DNA]</scope>
    <source>
        <strain evidence="3 5">S14E4C</strain>
    </source>
</reference>
<evidence type="ECO:0000256" key="2">
    <source>
        <dbReference type="SAM" id="SignalP"/>
    </source>
</evidence>
<reference evidence="4" key="3">
    <citation type="submission" date="2022-05" db="EMBL/GenBank/DDBJ databases">
        <authorList>
            <person name="Kunte H.-J."/>
        </authorList>
    </citation>
    <scope>NUCLEOTIDE SEQUENCE</scope>
    <source>
        <strain evidence="4">G5</strain>
    </source>
</reference>
<dbReference type="EMBL" id="CP097331">
    <property type="protein sequence ID" value="URF07117.1"/>
    <property type="molecule type" value="Genomic_DNA"/>
</dbReference>
<feature type="compositionally biased region" description="Basic and acidic residues" evidence="1">
    <location>
        <begin position="28"/>
        <end position="42"/>
    </location>
</feature>
<reference evidence="4" key="2">
    <citation type="journal article" date="2022" name="Microbiol. Resour. Announc.">
        <title>Genome Sequence of Cupriavidus campinensis Strain G5, a Member of a Bacterial Consortium Capable of Polyethylene Degradation.</title>
        <authorList>
            <person name="Schneider B."/>
            <person name="Pfeiffer F."/>
            <person name="Dyall-Smith M."/>
            <person name="Kunte H.J."/>
        </authorList>
    </citation>
    <scope>NUCLEOTIDE SEQUENCE</scope>
    <source>
        <strain evidence="4">G5</strain>
    </source>
</reference>
<feature type="chain" id="PRO_5042019253" evidence="2">
    <location>
        <begin position="27"/>
        <end position="99"/>
    </location>
</feature>
<dbReference type="Proteomes" id="UP000318943">
    <property type="component" value="Unassembled WGS sequence"/>
</dbReference>
<keyword evidence="2" id="KW-0732">Signal</keyword>
<evidence type="ECO:0000313" key="5">
    <source>
        <dbReference type="Proteomes" id="UP000318943"/>
    </source>
</evidence>
<protein>
    <submittedName>
        <fullName evidence="4">YXWGXW repeat-containing protein</fullName>
    </submittedName>
</protein>
<feature type="signal peptide" evidence="2">
    <location>
        <begin position="1"/>
        <end position="26"/>
    </location>
</feature>
<sequence>MKRQLMLAAAVLAAGSAFGLMSPAQAHGYDDRPPPPRHEVRPAPRPGKVWVPGHYDRVQGNYAWRGGYYQTARPGYRYVPDRWVHGPHGWVRRPGHWAR</sequence>
<evidence type="ECO:0000313" key="4">
    <source>
        <dbReference type="EMBL" id="URF07117.1"/>
    </source>
</evidence>
<feature type="region of interest" description="Disordered" evidence="1">
    <location>
        <begin position="23"/>
        <end position="46"/>
    </location>
</feature>
<dbReference type="Proteomes" id="UP001056132">
    <property type="component" value="Chromosome 2"/>
</dbReference>
<keyword evidence="5" id="KW-1185">Reference proteome</keyword>
<gene>
    <name evidence="3" type="ORF">FGG12_22370</name>
    <name evidence="4" type="ORF">M5D45_17980</name>
</gene>
<name>A0AAE9I6R7_9BURK</name>
<accession>A0AAE9I6R7</accession>
<proteinExistence type="predicted"/>
<dbReference type="AlphaFoldDB" id="A0AAE9I6R7"/>
<evidence type="ECO:0000256" key="1">
    <source>
        <dbReference type="SAM" id="MobiDB-lite"/>
    </source>
</evidence>
<evidence type="ECO:0000313" key="6">
    <source>
        <dbReference type="Proteomes" id="UP001056132"/>
    </source>
</evidence>
<dbReference type="RefSeq" id="WP_144201116.1">
    <property type="nucleotide sequence ID" value="NZ_CAJPVH010000090.1"/>
</dbReference>